<accession>A0A4Y9FWX0</accession>
<evidence type="ECO:0000256" key="1">
    <source>
        <dbReference type="ARBA" id="ARBA00004196"/>
    </source>
</evidence>
<comment type="similarity">
    <text evidence="2">Belongs to the bacterial solute-binding protein 5 family.</text>
</comment>
<dbReference type="Gene3D" id="3.10.105.10">
    <property type="entry name" value="Dipeptide-binding Protein, Domain 3"/>
    <property type="match status" value="1"/>
</dbReference>
<dbReference type="SUPFAM" id="SSF53850">
    <property type="entry name" value="Periplasmic binding protein-like II"/>
    <property type="match status" value="1"/>
</dbReference>
<dbReference type="EMBL" id="SPQB01000019">
    <property type="protein sequence ID" value="TFU32776.1"/>
    <property type="molecule type" value="Genomic_DNA"/>
</dbReference>
<comment type="subcellular location">
    <subcellularLocation>
        <location evidence="1">Cell envelope</location>
    </subcellularLocation>
</comment>
<evidence type="ECO:0000256" key="5">
    <source>
        <dbReference type="SAM" id="SignalP"/>
    </source>
</evidence>
<proteinExistence type="inferred from homology"/>
<dbReference type="Proteomes" id="UP000298358">
    <property type="component" value="Unassembled WGS sequence"/>
</dbReference>
<comment type="caution">
    <text evidence="7">The sequence shown here is derived from an EMBL/GenBank/DDBJ whole genome shotgun (WGS) entry which is preliminary data.</text>
</comment>
<protein>
    <submittedName>
        <fullName evidence="7">ABC transporter substrate-binding protein</fullName>
    </submittedName>
</protein>
<feature type="signal peptide" evidence="5">
    <location>
        <begin position="1"/>
        <end position="26"/>
    </location>
</feature>
<dbReference type="Gene3D" id="3.90.76.10">
    <property type="entry name" value="Dipeptide-binding Protein, Domain 1"/>
    <property type="match status" value="1"/>
</dbReference>
<dbReference type="GO" id="GO:0030313">
    <property type="term" value="C:cell envelope"/>
    <property type="evidence" value="ECO:0007669"/>
    <property type="project" value="UniProtKB-SubCell"/>
</dbReference>
<dbReference type="PANTHER" id="PTHR30290">
    <property type="entry name" value="PERIPLASMIC BINDING COMPONENT OF ABC TRANSPORTER"/>
    <property type="match status" value="1"/>
</dbReference>
<dbReference type="InterPro" id="IPR000914">
    <property type="entry name" value="SBP_5_dom"/>
</dbReference>
<evidence type="ECO:0000256" key="2">
    <source>
        <dbReference type="ARBA" id="ARBA00005695"/>
    </source>
</evidence>
<organism evidence="7 8">
    <name type="scientific">Microbacterium paludicola</name>
    <dbReference type="NCBI Taxonomy" id="300019"/>
    <lineage>
        <taxon>Bacteria</taxon>
        <taxon>Bacillati</taxon>
        <taxon>Actinomycetota</taxon>
        <taxon>Actinomycetes</taxon>
        <taxon>Micrococcales</taxon>
        <taxon>Microbacteriaceae</taxon>
        <taxon>Microbacterium</taxon>
    </lineage>
</organism>
<keyword evidence="4 5" id="KW-0732">Signal</keyword>
<evidence type="ECO:0000256" key="4">
    <source>
        <dbReference type="ARBA" id="ARBA00022729"/>
    </source>
</evidence>
<dbReference type="RefSeq" id="WP_135114544.1">
    <property type="nucleotide sequence ID" value="NZ_JADGLL010000019.1"/>
</dbReference>
<evidence type="ECO:0000259" key="6">
    <source>
        <dbReference type="Pfam" id="PF00496"/>
    </source>
</evidence>
<keyword evidence="3" id="KW-0813">Transport</keyword>
<feature type="domain" description="Solute-binding protein family 5" evidence="6">
    <location>
        <begin position="85"/>
        <end position="431"/>
    </location>
</feature>
<dbReference type="GO" id="GO:0042597">
    <property type="term" value="C:periplasmic space"/>
    <property type="evidence" value="ECO:0007669"/>
    <property type="project" value="UniProtKB-ARBA"/>
</dbReference>
<feature type="chain" id="PRO_5021317712" evidence="5">
    <location>
        <begin position="27"/>
        <end position="516"/>
    </location>
</feature>
<dbReference type="Gene3D" id="3.40.190.10">
    <property type="entry name" value="Periplasmic binding protein-like II"/>
    <property type="match status" value="1"/>
</dbReference>
<keyword evidence="8" id="KW-1185">Reference proteome</keyword>
<evidence type="ECO:0000256" key="3">
    <source>
        <dbReference type="ARBA" id="ARBA00022448"/>
    </source>
</evidence>
<dbReference type="InterPro" id="IPR039424">
    <property type="entry name" value="SBP_5"/>
</dbReference>
<gene>
    <name evidence="7" type="ORF">E4U02_09210</name>
</gene>
<dbReference type="OrthoDB" id="3225986at2"/>
<reference evidence="7 8" key="1">
    <citation type="submission" date="2019-03" db="EMBL/GenBank/DDBJ databases">
        <title>Diversity of the mouse oral microbiome.</title>
        <authorList>
            <person name="Joseph S."/>
            <person name="Aduse-Opoku J."/>
            <person name="Curtis M."/>
            <person name="Wade W."/>
            <person name="Hashim A."/>
        </authorList>
    </citation>
    <scope>NUCLEOTIDE SEQUENCE [LARGE SCALE GENOMIC DNA]</scope>
    <source>
        <strain evidence="7 8">P1012</strain>
    </source>
</reference>
<dbReference type="InterPro" id="IPR030678">
    <property type="entry name" value="Peptide/Ni-bd"/>
</dbReference>
<dbReference type="AlphaFoldDB" id="A0A4Y9FWX0"/>
<dbReference type="GO" id="GO:0015833">
    <property type="term" value="P:peptide transport"/>
    <property type="evidence" value="ECO:0007669"/>
    <property type="project" value="TreeGrafter"/>
</dbReference>
<dbReference type="GO" id="GO:0043190">
    <property type="term" value="C:ATP-binding cassette (ABC) transporter complex"/>
    <property type="evidence" value="ECO:0007669"/>
    <property type="project" value="InterPro"/>
</dbReference>
<dbReference type="GO" id="GO:1904680">
    <property type="term" value="F:peptide transmembrane transporter activity"/>
    <property type="evidence" value="ECO:0007669"/>
    <property type="project" value="TreeGrafter"/>
</dbReference>
<dbReference type="PANTHER" id="PTHR30290:SF10">
    <property type="entry name" value="PERIPLASMIC OLIGOPEPTIDE-BINDING PROTEIN-RELATED"/>
    <property type="match status" value="1"/>
</dbReference>
<dbReference type="Pfam" id="PF00496">
    <property type="entry name" value="SBP_bac_5"/>
    <property type="match status" value="1"/>
</dbReference>
<name>A0A4Y9FWX0_9MICO</name>
<sequence length="516" mass="56090">MHTPLRTAAVAVFAAAVLALAGCTSAGTEAGTATPSVVTIAFQDGGVSIDPSQALGLTADSLVLATYDTLVKYHAEDGQMVAGEYDPSIAESWTTSEDGLTWTFSLRDDVTFQSGNPLTAADVKFSLDRGIGTTFWELGKIEDVVVIDDYTVDVNLTEANPGLLDYIGMYSMSILDQETVEAVGDVTAQDTWLDTNTAGTGPYILDSWDPATEAKLHANPDYFGEGPAIENVTIRFVPEMATQIQQLEQDDVQLIYNIPFQNIEDLASSDTVSVIEVPAGNTNWMTMNNTTEPFTDVRVRQALAYATPYDDIVESALLGHGVRDKSPLSPITPGYDGDVYPYDYDLDKAQELLEEAGYADGFEFTTLVANSNTLGSTAATLMQESFAEVGVTMNISTVTSQQLSEQRMDAESIFGSWLSFINLPRYHLGFLIHSEGSANYAHYSNPQVDALMDEAQYLEGDEAQAKWTQLQALVAEDAPWINLFTENATVGVNRSLEGYTGYVDQLLRIADLHYAE</sequence>
<evidence type="ECO:0000313" key="8">
    <source>
        <dbReference type="Proteomes" id="UP000298358"/>
    </source>
</evidence>
<evidence type="ECO:0000313" key="7">
    <source>
        <dbReference type="EMBL" id="TFU32776.1"/>
    </source>
</evidence>
<dbReference type="PROSITE" id="PS51257">
    <property type="entry name" value="PROKAR_LIPOPROTEIN"/>
    <property type="match status" value="1"/>
</dbReference>
<dbReference type="CDD" id="cd08512">
    <property type="entry name" value="PBP2_NikA_DppA_OppA_like_7"/>
    <property type="match status" value="1"/>
</dbReference>
<dbReference type="PIRSF" id="PIRSF002741">
    <property type="entry name" value="MppA"/>
    <property type="match status" value="1"/>
</dbReference>